<dbReference type="RefSeq" id="WP_092008537.1">
    <property type="nucleotide sequence ID" value="NZ_FOYW01000001.1"/>
</dbReference>
<sequence>MDDTTYIVAFIVVATLATFATRAIPFLFLGRHHEHPLLLHVGRYLPAAVMALLVVVFLARSGTWAAPAFGADALIPSVLVVALHLWRRNALLSIVAGTVVYMAIQQTQLVNL</sequence>
<evidence type="ECO:0000256" key="1">
    <source>
        <dbReference type="SAM" id="Phobius"/>
    </source>
</evidence>
<reference evidence="2 3" key="1">
    <citation type="submission" date="2016-10" db="EMBL/GenBank/DDBJ databases">
        <authorList>
            <person name="de Groot N.N."/>
        </authorList>
    </citation>
    <scope>NUCLEOTIDE SEQUENCE [LARGE SCALE GENOMIC DNA]</scope>
    <source>
        <strain evidence="2 3">CGMCC 1.9167</strain>
    </source>
</reference>
<protein>
    <submittedName>
        <fullName evidence="2">Branched-chain amino acid transport protein AzlD</fullName>
    </submittedName>
</protein>
<feature type="transmembrane region" description="Helical" evidence="1">
    <location>
        <begin position="65"/>
        <end position="86"/>
    </location>
</feature>
<feature type="transmembrane region" description="Helical" evidence="1">
    <location>
        <begin position="41"/>
        <end position="59"/>
    </location>
</feature>
<evidence type="ECO:0000313" key="3">
    <source>
        <dbReference type="Proteomes" id="UP000198644"/>
    </source>
</evidence>
<dbReference type="Proteomes" id="UP000198644">
    <property type="component" value="Unassembled WGS sequence"/>
</dbReference>
<dbReference type="STRING" id="650891.SAMN05216203_0304"/>
<feature type="transmembrane region" description="Helical" evidence="1">
    <location>
        <begin position="6"/>
        <end position="29"/>
    </location>
</feature>
<dbReference type="OrthoDB" id="5324916at2"/>
<name>A0A1I6GN65_9GAMM</name>
<keyword evidence="1" id="KW-0812">Transmembrane</keyword>
<evidence type="ECO:0000313" key="2">
    <source>
        <dbReference type="EMBL" id="SFR43672.1"/>
    </source>
</evidence>
<dbReference type="InterPro" id="IPR008407">
    <property type="entry name" value="Brnchd-chn_aa_trnsp_AzlD"/>
</dbReference>
<dbReference type="Pfam" id="PF05437">
    <property type="entry name" value="AzlD"/>
    <property type="match status" value="1"/>
</dbReference>
<gene>
    <name evidence="2" type="ORF">SAMN05216203_0304</name>
</gene>
<accession>A0A1I6GN65</accession>
<proteinExistence type="predicted"/>
<keyword evidence="3" id="KW-1185">Reference proteome</keyword>
<keyword evidence="1" id="KW-0472">Membrane</keyword>
<organism evidence="2 3">
    <name type="scientific">Marinobacter daqiaonensis</name>
    <dbReference type="NCBI Taxonomy" id="650891"/>
    <lineage>
        <taxon>Bacteria</taxon>
        <taxon>Pseudomonadati</taxon>
        <taxon>Pseudomonadota</taxon>
        <taxon>Gammaproteobacteria</taxon>
        <taxon>Pseudomonadales</taxon>
        <taxon>Marinobacteraceae</taxon>
        <taxon>Marinobacter</taxon>
    </lineage>
</organism>
<dbReference type="AlphaFoldDB" id="A0A1I6GN65"/>
<dbReference type="PIRSF" id="PIRSF003203">
    <property type="entry name" value="AzlD"/>
    <property type="match status" value="1"/>
</dbReference>
<dbReference type="EMBL" id="FOYW01000001">
    <property type="protein sequence ID" value="SFR43672.1"/>
    <property type="molecule type" value="Genomic_DNA"/>
</dbReference>
<keyword evidence="1" id="KW-1133">Transmembrane helix</keyword>